<dbReference type="InterPro" id="IPR006047">
    <property type="entry name" value="GH13_cat_dom"/>
</dbReference>
<protein>
    <submittedName>
        <fullName evidence="5">Alpha amylase</fullName>
    </submittedName>
</protein>
<evidence type="ECO:0000256" key="2">
    <source>
        <dbReference type="ARBA" id="ARBA00022723"/>
    </source>
</evidence>
<dbReference type="Pfam" id="PF00128">
    <property type="entry name" value="Alpha-amylase"/>
    <property type="match status" value="1"/>
</dbReference>
<dbReference type="PANTHER" id="PTHR10357">
    <property type="entry name" value="ALPHA-AMYLASE FAMILY MEMBER"/>
    <property type="match status" value="1"/>
</dbReference>
<sequence length="160" mass="19088">IFQAYSYPAAKEWRKRRIYQLMTDRFASVDPKPCVDLFRYCGGTYQAVLQKLDYIQNLGYNAVWISPTVRQTEDSDKSYHGYWYADFYDSNPWFGSDQDLKNFVKECHKRDIWVMADIVYNHVGNCNKDLFNYSCVTTFPKADYYHDYCEIKDYTNVTEV</sequence>
<dbReference type="Gene3D" id="3.20.20.80">
    <property type="entry name" value="Glycosidases"/>
    <property type="match status" value="1"/>
</dbReference>
<evidence type="ECO:0000259" key="4">
    <source>
        <dbReference type="Pfam" id="PF00128"/>
    </source>
</evidence>
<keyword evidence="3" id="KW-0732">Signal</keyword>
<proteinExistence type="predicted"/>
<feature type="non-terminal residue" evidence="5">
    <location>
        <position position="1"/>
    </location>
</feature>
<dbReference type="SUPFAM" id="SSF51445">
    <property type="entry name" value="(Trans)glycosidases"/>
    <property type="match status" value="1"/>
</dbReference>
<dbReference type="GO" id="GO:0046872">
    <property type="term" value="F:metal ion binding"/>
    <property type="evidence" value="ECO:0007669"/>
    <property type="project" value="UniProtKB-KW"/>
</dbReference>
<dbReference type="PANTHER" id="PTHR10357:SF215">
    <property type="entry name" value="ALPHA-AMYLASE 1"/>
    <property type="match status" value="1"/>
</dbReference>
<dbReference type="InterPro" id="IPR017853">
    <property type="entry name" value="GH"/>
</dbReference>
<reference evidence="5" key="1">
    <citation type="submission" date="2015-07" db="EMBL/GenBank/DDBJ databases">
        <title>Adaptation to a free-living lifestyle via gene acquisitions in the diplomonad Trepomonas sp. PC1.</title>
        <authorList>
            <person name="Xu F."/>
            <person name="Jerlstrom-Hultqvist J."/>
            <person name="Kolisko M."/>
            <person name="Simpson A.G.B."/>
            <person name="Roger A.J."/>
            <person name="Svard S.G."/>
            <person name="Andersson J.O."/>
        </authorList>
    </citation>
    <scope>NUCLEOTIDE SEQUENCE</scope>
    <source>
        <strain evidence="5">PC1</strain>
    </source>
</reference>
<evidence type="ECO:0000313" key="5">
    <source>
        <dbReference type="EMBL" id="JAP91272.1"/>
    </source>
</evidence>
<organism evidence="5">
    <name type="scientific">Trepomonas sp. PC1</name>
    <dbReference type="NCBI Taxonomy" id="1076344"/>
    <lineage>
        <taxon>Eukaryota</taxon>
        <taxon>Metamonada</taxon>
        <taxon>Diplomonadida</taxon>
        <taxon>Hexamitidae</taxon>
        <taxon>Hexamitinae</taxon>
        <taxon>Trepomonas</taxon>
    </lineage>
</organism>
<evidence type="ECO:0000256" key="3">
    <source>
        <dbReference type="ARBA" id="ARBA00022729"/>
    </source>
</evidence>
<dbReference type="GO" id="GO:0005975">
    <property type="term" value="P:carbohydrate metabolic process"/>
    <property type="evidence" value="ECO:0007669"/>
    <property type="project" value="InterPro"/>
</dbReference>
<name>A0A146K309_9EUKA</name>
<evidence type="ECO:0000256" key="1">
    <source>
        <dbReference type="ARBA" id="ARBA00001913"/>
    </source>
</evidence>
<keyword evidence="2" id="KW-0479">Metal-binding</keyword>
<feature type="domain" description="Glycosyl hydrolase family 13 catalytic" evidence="4">
    <location>
        <begin position="20"/>
        <end position="146"/>
    </location>
</feature>
<comment type="cofactor">
    <cofactor evidence="1">
        <name>Ca(2+)</name>
        <dbReference type="ChEBI" id="CHEBI:29108"/>
    </cofactor>
</comment>
<gene>
    <name evidence="5" type="ORF">TPC1_17161</name>
</gene>
<dbReference type="AlphaFoldDB" id="A0A146K309"/>
<dbReference type="EMBL" id="GDID01005334">
    <property type="protein sequence ID" value="JAP91272.1"/>
    <property type="molecule type" value="Transcribed_RNA"/>
</dbReference>
<accession>A0A146K309</accession>
<feature type="non-terminal residue" evidence="5">
    <location>
        <position position="160"/>
    </location>
</feature>